<feature type="compositionally biased region" description="Low complexity" evidence="7">
    <location>
        <begin position="384"/>
        <end position="393"/>
    </location>
</feature>
<keyword evidence="5" id="KW-0186">Copper</keyword>
<dbReference type="FunFam" id="2.60.40.420:FF:000038">
    <property type="entry name" value="Extracellular dihydrogeodin oxidase/laccase"/>
    <property type="match status" value="1"/>
</dbReference>
<dbReference type="GO" id="GO:0005507">
    <property type="term" value="F:copper ion binding"/>
    <property type="evidence" value="ECO:0007669"/>
    <property type="project" value="InterPro"/>
</dbReference>
<sequence length="603" mass="64912">MNIPAILQTGLTSAMSAAVAKFTSNLTVISSLPQSSTNGASQLGTLQAPNLQINWLPHSGSGAPWGSRTAFNANPYTQAPSSSGQERVYNFTVARGTIAPDGYEKNTLLINGQFPGPTIEANWGDIITVTVNNAITGPEEGTSLHWHGLLQTGTPWEDGVPAVSQCPIAPGMSLTYSFEADLYGTSWYHSHYSAQYSGGLIGPMIIYGPNSADYDIDLGPVLLTDYYHLSYYDLVEQIMGTDLTMIAPRSVNNLINGKMDYNCSLVTDGTPCTNDAGLSKFQFTTGKQHRLRLINAGAEAIQKFSIDEHTMTVIANDFVPIQPYETDIVTLGIGQRTDVIVQANGDPASTYWMRSTISNCSLTIQPDALAVIYYPSAPADATPKTTAWTDTTPQCANDPLSSTTPIYPITPTADPATTINLTIGATVNSTGHFLWTVNGVSFRADYNAPVLLLANAGNTSYPYDPEWNVYDTGAATSVRLVVENTTPVAHPMHLHGHNMYVLDEGVGSWDGSSVVDGGNPQRRDVQLLQPDGYLVVQYDADNAGVWPFHCHIAWHVSAGLYINLLEKPADIANMQLPGSSKQTCVDWAAFTNVDVVDEIDSGL</sequence>
<proteinExistence type="inferred from homology"/>
<evidence type="ECO:0000256" key="3">
    <source>
        <dbReference type="ARBA" id="ARBA00022737"/>
    </source>
</evidence>
<dbReference type="PROSITE" id="PS00079">
    <property type="entry name" value="MULTICOPPER_OXIDASE1"/>
    <property type="match status" value="1"/>
</dbReference>
<dbReference type="PANTHER" id="PTHR11709:SF145">
    <property type="entry name" value="LCC1"/>
    <property type="match status" value="1"/>
</dbReference>
<dbReference type="CDD" id="cd13901">
    <property type="entry name" value="CuRO_3_MaLCC_like"/>
    <property type="match status" value="1"/>
</dbReference>
<dbReference type="PANTHER" id="PTHR11709">
    <property type="entry name" value="MULTI-COPPER OXIDASE"/>
    <property type="match status" value="1"/>
</dbReference>
<dbReference type="OrthoDB" id="2121828at2759"/>
<dbReference type="Gene3D" id="2.60.40.420">
    <property type="entry name" value="Cupredoxins - blue copper proteins"/>
    <property type="match status" value="3"/>
</dbReference>
<evidence type="ECO:0000256" key="6">
    <source>
        <dbReference type="ARBA" id="ARBA00023180"/>
    </source>
</evidence>
<evidence type="ECO:0000259" key="9">
    <source>
        <dbReference type="Pfam" id="PF07731"/>
    </source>
</evidence>
<keyword evidence="4" id="KW-0560">Oxidoreductase</keyword>
<dbReference type="Pfam" id="PF07731">
    <property type="entry name" value="Cu-oxidase_2"/>
    <property type="match status" value="1"/>
</dbReference>
<keyword evidence="3" id="KW-0677">Repeat</keyword>
<evidence type="ECO:0008006" key="13">
    <source>
        <dbReference type="Google" id="ProtNLM"/>
    </source>
</evidence>
<organism evidence="11 12">
    <name type="scientific">Letharia columbiana</name>
    <dbReference type="NCBI Taxonomy" id="112416"/>
    <lineage>
        <taxon>Eukaryota</taxon>
        <taxon>Fungi</taxon>
        <taxon>Dikarya</taxon>
        <taxon>Ascomycota</taxon>
        <taxon>Pezizomycotina</taxon>
        <taxon>Lecanoromycetes</taxon>
        <taxon>OSLEUM clade</taxon>
        <taxon>Lecanoromycetidae</taxon>
        <taxon>Lecanorales</taxon>
        <taxon>Lecanorineae</taxon>
        <taxon>Parmeliaceae</taxon>
        <taxon>Letharia</taxon>
    </lineage>
</organism>
<reference evidence="11 12" key="1">
    <citation type="journal article" date="2020" name="Genomics">
        <title>Complete, high-quality genomes from long-read metagenomic sequencing of two wolf lichen thalli reveals enigmatic genome architecture.</title>
        <authorList>
            <person name="McKenzie S.K."/>
            <person name="Walston R.F."/>
            <person name="Allen J.L."/>
        </authorList>
    </citation>
    <scope>NUCLEOTIDE SEQUENCE [LARGE SCALE GENOMIC DNA]</scope>
    <source>
        <strain evidence="11">WasteWater2</strain>
    </source>
</reference>
<dbReference type="EMBL" id="JACCJC010000041">
    <property type="protein sequence ID" value="KAF6233166.1"/>
    <property type="molecule type" value="Genomic_DNA"/>
</dbReference>
<feature type="domain" description="Plastocyanin-like" evidence="8">
    <location>
        <begin position="220"/>
        <end position="372"/>
    </location>
</feature>
<keyword evidence="12" id="KW-1185">Reference proteome</keyword>
<dbReference type="FunFam" id="2.60.40.420:FF:000021">
    <property type="entry name" value="Extracellular dihydrogeodin oxidase/laccase"/>
    <property type="match status" value="1"/>
</dbReference>
<comment type="caution">
    <text evidence="11">The sequence shown here is derived from an EMBL/GenBank/DDBJ whole genome shotgun (WGS) entry which is preliminary data.</text>
</comment>
<dbReference type="CDD" id="cd13880">
    <property type="entry name" value="CuRO_2_MaLCC_like"/>
    <property type="match status" value="1"/>
</dbReference>
<gene>
    <name evidence="11" type="ORF">HO173_008710</name>
</gene>
<dbReference type="CDD" id="cd13854">
    <property type="entry name" value="CuRO_1_MaLCC_like"/>
    <property type="match status" value="1"/>
</dbReference>
<protein>
    <recommendedName>
        <fullName evidence="13">Multicopper oxidase</fullName>
    </recommendedName>
</protein>
<dbReference type="InterPro" id="IPR033138">
    <property type="entry name" value="Cu_oxidase_CS"/>
</dbReference>
<evidence type="ECO:0000256" key="2">
    <source>
        <dbReference type="ARBA" id="ARBA00022723"/>
    </source>
</evidence>
<dbReference type="InterPro" id="IPR002355">
    <property type="entry name" value="Cu_oxidase_Cu_BS"/>
</dbReference>
<evidence type="ECO:0000259" key="10">
    <source>
        <dbReference type="Pfam" id="PF07732"/>
    </source>
</evidence>
<evidence type="ECO:0000259" key="8">
    <source>
        <dbReference type="Pfam" id="PF00394"/>
    </source>
</evidence>
<dbReference type="GeneID" id="59290364"/>
<dbReference type="Proteomes" id="UP000578531">
    <property type="component" value="Unassembled WGS sequence"/>
</dbReference>
<evidence type="ECO:0000256" key="1">
    <source>
        <dbReference type="ARBA" id="ARBA00010609"/>
    </source>
</evidence>
<feature type="domain" description="Plastocyanin-like" evidence="9">
    <location>
        <begin position="458"/>
        <end position="569"/>
    </location>
</feature>
<dbReference type="InterPro" id="IPR011707">
    <property type="entry name" value="Cu-oxidase-like_N"/>
</dbReference>
<dbReference type="AlphaFoldDB" id="A0A8H6FR18"/>
<feature type="domain" description="Plastocyanin-like" evidence="10">
    <location>
        <begin position="93"/>
        <end position="210"/>
    </location>
</feature>
<dbReference type="InterPro" id="IPR001117">
    <property type="entry name" value="Cu-oxidase_2nd"/>
</dbReference>
<dbReference type="InterPro" id="IPR011706">
    <property type="entry name" value="Cu-oxidase_C"/>
</dbReference>
<evidence type="ECO:0000313" key="12">
    <source>
        <dbReference type="Proteomes" id="UP000578531"/>
    </source>
</evidence>
<accession>A0A8H6FR18</accession>
<dbReference type="PROSITE" id="PS00080">
    <property type="entry name" value="MULTICOPPER_OXIDASE2"/>
    <property type="match status" value="1"/>
</dbReference>
<dbReference type="Pfam" id="PF00394">
    <property type="entry name" value="Cu-oxidase"/>
    <property type="match status" value="1"/>
</dbReference>
<evidence type="ECO:0000313" key="11">
    <source>
        <dbReference type="EMBL" id="KAF6233166.1"/>
    </source>
</evidence>
<comment type="similarity">
    <text evidence="1">Belongs to the multicopper oxidase family.</text>
</comment>
<keyword evidence="2" id="KW-0479">Metal-binding</keyword>
<dbReference type="RefSeq" id="XP_037162588.1">
    <property type="nucleotide sequence ID" value="XM_037310606.1"/>
</dbReference>
<name>A0A8H6FR18_9LECA</name>
<evidence type="ECO:0000256" key="5">
    <source>
        <dbReference type="ARBA" id="ARBA00023008"/>
    </source>
</evidence>
<dbReference type="Pfam" id="PF07732">
    <property type="entry name" value="Cu-oxidase_3"/>
    <property type="match status" value="1"/>
</dbReference>
<keyword evidence="6" id="KW-0325">Glycoprotein</keyword>
<dbReference type="SUPFAM" id="SSF49503">
    <property type="entry name" value="Cupredoxins"/>
    <property type="match status" value="3"/>
</dbReference>
<evidence type="ECO:0000256" key="7">
    <source>
        <dbReference type="SAM" id="MobiDB-lite"/>
    </source>
</evidence>
<feature type="region of interest" description="Disordered" evidence="7">
    <location>
        <begin position="384"/>
        <end position="403"/>
    </location>
</feature>
<dbReference type="InterPro" id="IPR045087">
    <property type="entry name" value="Cu-oxidase_fam"/>
</dbReference>
<evidence type="ECO:0000256" key="4">
    <source>
        <dbReference type="ARBA" id="ARBA00023002"/>
    </source>
</evidence>
<dbReference type="GO" id="GO:0016491">
    <property type="term" value="F:oxidoreductase activity"/>
    <property type="evidence" value="ECO:0007669"/>
    <property type="project" value="UniProtKB-KW"/>
</dbReference>
<dbReference type="InterPro" id="IPR008972">
    <property type="entry name" value="Cupredoxin"/>
</dbReference>